<dbReference type="SUPFAM" id="SSF50891">
    <property type="entry name" value="Cyclophilin-like"/>
    <property type="match status" value="1"/>
</dbReference>
<evidence type="ECO:0000259" key="3">
    <source>
        <dbReference type="PROSITE" id="PS50072"/>
    </source>
</evidence>
<dbReference type="EMBL" id="BONW01000044">
    <property type="protein sequence ID" value="GIG92527.1"/>
    <property type="molecule type" value="Genomic_DNA"/>
</dbReference>
<dbReference type="InterPro" id="IPR002130">
    <property type="entry name" value="Cyclophilin-type_PPIase_dom"/>
</dbReference>
<dbReference type="Pfam" id="PF00160">
    <property type="entry name" value="Pro_isomerase"/>
    <property type="match status" value="1"/>
</dbReference>
<dbReference type="Proteomes" id="UP000646749">
    <property type="component" value="Unassembled WGS sequence"/>
</dbReference>
<dbReference type="InterPro" id="IPR029000">
    <property type="entry name" value="Cyclophilin-like_dom_sf"/>
</dbReference>
<gene>
    <name evidence="4" type="ORF">Pen02_74630</name>
</gene>
<feature type="domain" description="PPIase cyclophilin-type" evidence="3">
    <location>
        <begin position="100"/>
        <end position="282"/>
    </location>
</feature>
<comment type="function">
    <text evidence="1">PPIases accelerate the folding of proteins. It catalyzes the cis-trans isomerization of proline imidic peptide bonds in oligopeptides.</text>
</comment>
<feature type="compositionally biased region" description="Low complexity" evidence="2">
    <location>
        <begin position="184"/>
        <end position="201"/>
    </location>
</feature>
<keyword evidence="5" id="KW-1185">Reference proteome</keyword>
<evidence type="ECO:0000256" key="2">
    <source>
        <dbReference type="SAM" id="MobiDB-lite"/>
    </source>
</evidence>
<feature type="compositionally biased region" description="Low complexity" evidence="2">
    <location>
        <begin position="285"/>
        <end position="298"/>
    </location>
</feature>
<feature type="region of interest" description="Disordered" evidence="2">
    <location>
        <begin position="82"/>
        <end position="105"/>
    </location>
</feature>
<feature type="region of interest" description="Disordered" evidence="2">
    <location>
        <begin position="1"/>
        <end position="29"/>
    </location>
</feature>
<evidence type="ECO:0000313" key="4">
    <source>
        <dbReference type="EMBL" id="GIG92527.1"/>
    </source>
</evidence>
<dbReference type="PANTHER" id="PTHR45625:SF3">
    <property type="entry name" value="PEPTIDYL-PROLYL CIS-TRANS ISOMERASE B-RELATED"/>
    <property type="match status" value="1"/>
</dbReference>
<dbReference type="GO" id="GO:0016853">
    <property type="term" value="F:isomerase activity"/>
    <property type="evidence" value="ECO:0007669"/>
    <property type="project" value="UniProtKB-KW"/>
</dbReference>
<feature type="region of interest" description="Disordered" evidence="2">
    <location>
        <begin position="152"/>
        <end position="201"/>
    </location>
</feature>
<organism evidence="4 5">
    <name type="scientific">Plantactinospora endophytica</name>
    <dbReference type="NCBI Taxonomy" id="673535"/>
    <lineage>
        <taxon>Bacteria</taxon>
        <taxon>Bacillati</taxon>
        <taxon>Actinomycetota</taxon>
        <taxon>Actinomycetes</taxon>
        <taxon>Micromonosporales</taxon>
        <taxon>Micromonosporaceae</taxon>
        <taxon>Plantactinospora</taxon>
    </lineage>
</organism>
<sequence>MASSRDRQRKLARAKLDRQMARRAATARRKRQIRAGIGSAVALLLIVLGSFWALGGFDRDKAEDTAAAETCAWTTQDAQANTNLKDVGTPPTRDLPTTGTRPMTITTDQGAPVTVELDLASAPCAAASFTHLAGKSFFDNTKCHELTAEGALRCGDPSGTGQGGPTYTFFSENTPDAPAPTPSADPSASASPSPSPSATTPAAPLYPVGTVAMIGGTPGANGSQFLIFFKDFSPAQPNYPIVGRVTGGIDVIKKIGAMETVDNGSGVKIKPKTDVVIQSLTVGEPASADPTAVPSAATPTPPAPSATPTVAGQP</sequence>
<name>A0ABQ4ECT9_9ACTN</name>
<dbReference type="RefSeq" id="WP_203870852.1">
    <property type="nucleotide sequence ID" value="NZ_BONW01000044.1"/>
</dbReference>
<protein>
    <submittedName>
        <fullName evidence="4">Peptidyl-prolyl cis-trans isomerase (Rotamase)</fullName>
    </submittedName>
</protein>
<dbReference type="PROSITE" id="PS50072">
    <property type="entry name" value="CSA_PPIASE_2"/>
    <property type="match status" value="1"/>
</dbReference>
<evidence type="ECO:0000256" key="1">
    <source>
        <dbReference type="ARBA" id="ARBA00002388"/>
    </source>
</evidence>
<proteinExistence type="predicted"/>
<keyword evidence="4" id="KW-0413">Isomerase</keyword>
<comment type="caution">
    <text evidence="4">The sequence shown here is derived from an EMBL/GenBank/DDBJ whole genome shotgun (WGS) entry which is preliminary data.</text>
</comment>
<evidence type="ECO:0000313" key="5">
    <source>
        <dbReference type="Proteomes" id="UP000646749"/>
    </source>
</evidence>
<accession>A0ABQ4ECT9</accession>
<feature type="region of interest" description="Disordered" evidence="2">
    <location>
        <begin position="283"/>
        <end position="314"/>
    </location>
</feature>
<dbReference type="PANTHER" id="PTHR45625">
    <property type="entry name" value="PEPTIDYL-PROLYL CIS-TRANS ISOMERASE-RELATED"/>
    <property type="match status" value="1"/>
</dbReference>
<dbReference type="Gene3D" id="2.40.100.10">
    <property type="entry name" value="Cyclophilin-like"/>
    <property type="match status" value="1"/>
</dbReference>
<reference evidence="4 5" key="1">
    <citation type="submission" date="2021-01" db="EMBL/GenBank/DDBJ databases">
        <title>Whole genome shotgun sequence of Plantactinospora endophytica NBRC 110450.</title>
        <authorList>
            <person name="Komaki H."/>
            <person name="Tamura T."/>
        </authorList>
    </citation>
    <scope>NUCLEOTIDE SEQUENCE [LARGE SCALE GENOMIC DNA]</scope>
    <source>
        <strain evidence="4 5">NBRC 110450</strain>
    </source>
</reference>
<dbReference type="InterPro" id="IPR044666">
    <property type="entry name" value="Cyclophilin_A-like"/>
</dbReference>